<feature type="region of interest" description="Disordered" evidence="4">
    <location>
        <begin position="1"/>
        <end position="38"/>
    </location>
</feature>
<evidence type="ECO:0000313" key="5">
    <source>
        <dbReference type="EMBL" id="KZV39325.1"/>
    </source>
</evidence>
<feature type="compositionally biased region" description="Low complexity" evidence="4">
    <location>
        <begin position="276"/>
        <end position="285"/>
    </location>
</feature>
<feature type="compositionally biased region" description="Polar residues" evidence="4">
    <location>
        <begin position="964"/>
        <end position="974"/>
    </location>
</feature>
<keyword evidence="6" id="KW-1185">Reference proteome</keyword>
<evidence type="ECO:0000256" key="1">
    <source>
        <dbReference type="ARBA" id="ARBA00006443"/>
    </source>
</evidence>
<gene>
    <name evidence="5" type="ORF">F511_23462</name>
</gene>
<dbReference type="EMBL" id="KV001275">
    <property type="protein sequence ID" value="KZV39325.1"/>
    <property type="molecule type" value="Genomic_DNA"/>
</dbReference>
<feature type="compositionally biased region" description="Basic residues" evidence="4">
    <location>
        <begin position="979"/>
        <end position="990"/>
    </location>
</feature>
<feature type="region of interest" description="Disordered" evidence="4">
    <location>
        <begin position="839"/>
        <end position="862"/>
    </location>
</feature>
<accession>A0A2Z7C505</accession>
<evidence type="ECO:0000256" key="4">
    <source>
        <dbReference type="SAM" id="MobiDB-lite"/>
    </source>
</evidence>
<evidence type="ECO:0000256" key="3">
    <source>
        <dbReference type="ARBA" id="ARBA00029509"/>
    </source>
</evidence>
<reference evidence="5 6" key="1">
    <citation type="journal article" date="2015" name="Proc. Natl. Acad. Sci. U.S.A.">
        <title>The resurrection genome of Boea hygrometrica: A blueprint for survival of dehydration.</title>
        <authorList>
            <person name="Xiao L."/>
            <person name="Yang G."/>
            <person name="Zhang L."/>
            <person name="Yang X."/>
            <person name="Zhao S."/>
            <person name="Ji Z."/>
            <person name="Zhou Q."/>
            <person name="Hu M."/>
            <person name="Wang Y."/>
            <person name="Chen M."/>
            <person name="Xu Y."/>
            <person name="Jin H."/>
            <person name="Xiao X."/>
            <person name="Hu G."/>
            <person name="Bao F."/>
            <person name="Hu Y."/>
            <person name="Wan P."/>
            <person name="Li L."/>
            <person name="Deng X."/>
            <person name="Kuang T."/>
            <person name="Xiang C."/>
            <person name="Zhu J.K."/>
            <person name="Oliver M.J."/>
            <person name="He Y."/>
        </authorList>
    </citation>
    <scope>NUCLEOTIDE SEQUENCE [LARGE SCALE GENOMIC DNA]</scope>
    <source>
        <strain evidence="6">cv. XS01</strain>
    </source>
</reference>
<organism evidence="5 6">
    <name type="scientific">Dorcoceras hygrometricum</name>
    <dbReference type="NCBI Taxonomy" id="472368"/>
    <lineage>
        <taxon>Eukaryota</taxon>
        <taxon>Viridiplantae</taxon>
        <taxon>Streptophyta</taxon>
        <taxon>Embryophyta</taxon>
        <taxon>Tracheophyta</taxon>
        <taxon>Spermatophyta</taxon>
        <taxon>Magnoliopsida</taxon>
        <taxon>eudicotyledons</taxon>
        <taxon>Gunneridae</taxon>
        <taxon>Pentapetalae</taxon>
        <taxon>asterids</taxon>
        <taxon>lamiids</taxon>
        <taxon>Lamiales</taxon>
        <taxon>Gesneriaceae</taxon>
        <taxon>Didymocarpoideae</taxon>
        <taxon>Trichosporeae</taxon>
        <taxon>Loxocarpinae</taxon>
        <taxon>Dorcoceras</taxon>
    </lineage>
</organism>
<protein>
    <recommendedName>
        <fullName evidence="3">Nonsense-mediated mRNA decay factor SMG8</fullName>
    </recommendedName>
</protein>
<dbReference type="GO" id="GO:0000184">
    <property type="term" value="P:nuclear-transcribed mRNA catabolic process, nonsense-mediated decay"/>
    <property type="evidence" value="ECO:0007669"/>
    <property type="project" value="UniProtKB-KW"/>
</dbReference>
<feature type="region of interest" description="Disordered" evidence="4">
    <location>
        <begin position="267"/>
        <end position="292"/>
    </location>
</feature>
<dbReference type="Pfam" id="PF10220">
    <property type="entry name" value="Smg8_Smg9"/>
    <property type="match status" value="2"/>
</dbReference>
<feature type="compositionally biased region" description="Gly residues" evidence="4">
    <location>
        <begin position="996"/>
        <end position="1005"/>
    </location>
</feature>
<name>A0A2Z7C505_9LAMI</name>
<dbReference type="PANTHER" id="PTHR13091">
    <property type="entry name" value="AMPLIFIED IN BREAST CANCER 2-RELATED"/>
    <property type="match status" value="1"/>
</dbReference>
<evidence type="ECO:0000256" key="2">
    <source>
        <dbReference type="ARBA" id="ARBA00023161"/>
    </source>
</evidence>
<dbReference type="AlphaFoldDB" id="A0A2Z7C505"/>
<comment type="similarity">
    <text evidence="1">Belongs to the SMG8 family.</text>
</comment>
<dbReference type="InterPro" id="IPR019354">
    <property type="entry name" value="SMG8-like"/>
</dbReference>
<evidence type="ECO:0000313" key="6">
    <source>
        <dbReference type="Proteomes" id="UP000250235"/>
    </source>
</evidence>
<keyword evidence="2" id="KW-0866">Nonsense-mediated mRNA decay</keyword>
<dbReference type="PANTHER" id="PTHR13091:SF0">
    <property type="entry name" value="NONSENSE-MEDIATED MRNA DECAY FACTOR SMG8"/>
    <property type="match status" value="1"/>
</dbReference>
<sequence>MDTRTPSMRVLVRPTSTPPLPPNPRPSPTPPEPTSASPQAGITVVGFVGKCREDVALLINKIIDSNVFGSGNLERSFPFEGGDSNPEIDKWFRTRRLSFYLNKGILYLQFSTSSFPLTSQEVLETRPALVSVFEDHELGDLQGLLFMFSVCHVIILIEEGSRFDTQFLKKFRLLQTAKQSIAPFIRSQNELPQTSRSHSSASITVNAFGTPMNNPSPGKSRGILKRNASTSTLMSGLGSSTSLLPGQCTPVVLFAFLDDFDDIQHSSKMEEPAEASSLNLSNSSNMARPSLPMKGSSSVVVLARPANKSEGGVRKKMQTSLEAQIRFSIKKCRTLSGSESGHTGSRRGETFSSAPLFSVDASKAVSLVDFRSIQSGESLEFAIGLVEEVLDGKETSDSLLLENHKQYASKDDILSLKEFIHKQCELLRGRGNSVTSTNTGTSAGGGMVAVVAAAAAAAAASGKTINALAAAAASGKTINALELPSFEIWLSSSMLILRGILSAKRSHMYETEINRTAQQDASASNPLESAISHIESVTALNSRFSNVWCQKAFPVAKKVYLDELPNCYPSSQHEDHLKKALAAFSSMVKGPGVQLYMDKLKDECTSIWSCGRQLCDAVSLTGKPCMHQKHDQTTPLSDVRKPHSSGFVYLHACACGRSRQLRPDPFDYETANVTYNFLADCDKLLPAVQLPEQSIKGPIRTSSWNLIRIGSAKYYDPSKGLLQSGFRAAQKFLLRWTIFHEKLIESDYSMPKDFQKVSLDSNIKFETGMRGATKTFDGAQSLLSVGQIHNDLGIQIGHSSDMMDTGSRNTVIGRGLFNFTMKKPFSEVVSGSTTAHSGFPPLFSRKQPIPDPTKVVQKHDSGYRGQGNIGGSLYNVELPTSENVDSVNKTLDFSGIASGGQEYSPFSHVDSNDGQIRSSSSIDHVMAYVGFEHECPHGHRFILTPDHLVDPISSGTVQEENVVQSSMGKSGQKQDSAKHGKSFGHGKTRRQMNGIIIGGGTGGKGKTIEKSREQVANGNKYASKVMQSSKPHKEQYNGMNVVKDLDTFVQSTPIDGDCAFSLINRSLPIYMNCPYCRDSTTQNDASNVKFAGTVSQLQRIFVVSCLPPSVPDRDQKLQFSLGCPVILPPDSFLSLRLPFVYGLELDGGILHSLKPSEYQPELTAWITKGTTLQVVSDKKS</sequence>
<dbReference type="Proteomes" id="UP000250235">
    <property type="component" value="Unassembled WGS sequence"/>
</dbReference>
<feature type="compositionally biased region" description="Pro residues" evidence="4">
    <location>
        <begin position="16"/>
        <end position="33"/>
    </location>
</feature>
<proteinExistence type="inferred from homology"/>
<dbReference type="OrthoDB" id="63589at2759"/>
<feature type="region of interest" description="Disordered" evidence="4">
    <location>
        <begin position="964"/>
        <end position="1007"/>
    </location>
</feature>